<name>A0AB73ZZM4_PSESX</name>
<protein>
    <recommendedName>
        <fullName evidence="5">Site-specific DNA-methyltransferase</fullName>
    </recommendedName>
</protein>
<accession>A0AB73ZZM4</accession>
<evidence type="ECO:0008006" key="5">
    <source>
        <dbReference type="Google" id="ProtNLM"/>
    </source>
</evidence>
<dbReference type="GO" id="GO:0003676">
    <property type="term" value="F:nucleic acid binding"/>
    <property type="evidence" value="ECO:0007669"/>
    <property type="project" value="InterPro"/>
</dbReference>
<reference evidence="3 4" key="1">
    <citation type="submission" date="2018-08" db="EMBL/GenBank/DDBJ databases">
        <title>Recombination of ecologically and evolutionarily significant loci maintains genetic cohesion in the Pseudomonas syringae species complex.</title>
        <authorList>
            <person name="Dillon M."/>
            <person name="Thakur S."/>
            <person name="Almeida R.N.D."/>
            <person name="Weir B.S."/>
            <person name="Guttman D.S."/>
        </authorList>
    </citation>
    <scope>NUCLEOTIDE SEQUENCE [LARGE SCALE GENOMIC DNA]</scope>
    <source>
        <strain evidence="3 4">ICMP 3946</strain>
    </source>
</reference>
<dbReference type="SUPFAM" id="SSF53335">
    <property type="entry name" value="S-adenosyl-L-methionine-dependent methyltransferases"/>
    <property type="match status" value="1"/>
</dbReference>
<evidence type="ECO:0000313" key="4">
    <source>
        <dbReference type="Proteomes" id="UP000267978"/>
    </source>
</evidence>
<dbReference type="GO" id="GO:0008168">
    <property type="term" value="F:methyltransferase activity"/>
    <property type="evidence" value="ECO:0007669"/>
    <property type="project" value="UniProtKB-KW"/>
</dbReference>
<dbReference type="Gene3D" id="3.40.50.150">
    <property type="entry name" value="Vaccinia Virus protein VP39"/>
    <property type="match status" value="1"/>
</dbReference>
<keyword evidence="2" id="KW-0808">Transferase</keyword>
<evidence type="ECO:0000256" key="2">
    <source>
        <dbReference type="ARBA" id="ARBA00022679"/>
    </source>
</evidence>
<keyword evidence="1" id="KW-0489">Methyltransferase</keyword>
<organism evidence="3 4">
    <name type="scientific">Pseudomonas syringae pv. lapsa</name>
    <dbReference type="NCBI Taxonomy" id="199201"/>
    <lineage>
        <taxon>Bacteria</taxon>
        <taxon>Pseudomonadati</taxon>
        <taxon>Pseudomonadota</taxon>
        <taxon>Gammaproteobacteria</taxon>
        <taxon>Pseudomonadales</taxon>
        <taxon>Pseudomonadaceae</taxon>
        <taxon>Pseudomonas</taxon>
        <taxon>Pseudomonas syringae</taxon>
    </lineage>
</organism>
<proteinExistence type="predicted"/>
<sequence length="88" mass="9643">MKYEQHLGDCLEVLRGLPANSIDSVVTDPPYQKLGGQNVEDCAAYRVSTPSHTEAREPKRGLQFSKPCALYSSARVQGYDGAYLLLAP</sequence>
<dbReference type="RefSeq" id="WP_080392040.1">
    <property type="nucleotide sequence ID" value="NZ_LJQQ01000105.1"/>
</dbReference>
<dbReference type="EMBL" id="RBNO01000100">
    <property type="protein sequence ID" value="RML22808.1"/>
    <property type="molecule type" value="Genomic_DNA"/>
</dbReference>
<dbReference type="Proteomes" id="UP000267978">
    <property type="component" value="Unassembled WGS sequence"/>
</dbReference>
<gene>
    <name evidence="3" type="ORF">ALQ98_03733</name>
</gene>
<comment type="caution">
    <text evidence="3">The sequence shown here is derived from an EMBL/GenBank/DDBJ whole genome shotgun (WGS) entry which is preliminary data.</text>
</comment>
<evidence type="ECO:0000313" key="3">
    <source>
        <dbReference type="EMBL" id="RML22808.1"/>
    </source>
</evidence>
<dbReference type="GO" id="GO:0032259">
    <property type="term" value="P:methylation"/>
    <property type="evidence" value="ECO:0007669"/>
    <property type="project" value="UniProtKB-KW"/>
</dbReference>
<dbReference type="InterPro" id="IPR002052">
    <property type="entry name" value="DNA_methylase_N6_adenine_CS"/>
</dbReference>
<evidence type="ECO:0000256" key="1">
    <source>
        <dbReference type="ARBA" id="ARBA00022603"/>
    </source>
</evidence>
<dbReference type="AlphaFoldDB" id="A0AB73ZZM4"/>
<dbReference type="PROSITE" id="PS00092">
    <property type="entry name" value="N6_MTASE"/>
    <property type="match status" value="1"/>
</dbReference>
<dbReference type="InterPro" id="IPR029063">
    <property type="entry name" value="SAM-dependent_MTases_sf"/>
</dbReference>